<name>A0A6F8SIS9_9ACTN</name>
<proteinExistence type="predicted"/>
<dbReference type="AlphaFoldDB" id="A0A6F8SIS9"/>
<accession>A0A6F8SIS9</accession>
<keyword evidence="2" id="KW-1185">Reference proteome</keyword>
<gene>
    <name evidence="1" type="ORF">ADCFC_01630</name>
</gene>
<protein>
    <submittedName>
        <fullName evidence="1">Uncharacterized protein</fullName>
    </submittedName>
</protein>
<evidence type="ECO:0000313" key="1">
    <source>
        <dbReference type="EMBL" id="BCA87664.1"/>
    </source>
</evidence>
<dbReference type="Proteomes" id="UP000501727">
    <property type="component" value="Chromosome"/>
</dbReference>
<reference evidence="2" key="2">
    <citation type="submission" date="2020-03" db="EMBL/GenBank/DDBJ databases">
        <title>Complete Genome Sequence of Adlercreutzia sp. strain 8CFCBH1 Producing Equol, Isolated from Healthy Japanese Feces.</title>
        <authorList>
            <person name="Ogata Y."/>
            <person name="Sakamoto M."/>
            <person name="Ohkuma M."/>
            <person name="Hattori M."/>
            <person name="Suda W."/>
        </authorList>
    </citation>
    <scope>NUCLEOTIDE SEQUENCE [LARGE SCALE GENOMIC DNA]</scope>
    <source>
        <strain evidence="2">8CFCBH1</strain>
    </source>
</reference>
<dbReference type="KEGG" id="ahat:ADCFC_02830"/>
<reference evidence="2" key="1">
    <citation type="journal article" date="2020" name="Microbiol. Resour. Announc.">
        <title>Complete Genome Sequence of Adlercreutzia sp. Strain 8CFCBH1, a Potent Producer of Equol, Isolated from Healthy Japanese Feces.</title>
        <authorList>
            <person name="Ogata Y."/>
            <person name="Sakamoto M."/>
            <person name="Ohkuma M."/>
            <person name="Hattori M."/>
            <person name="Suda W."/>
        </authorList>
    </citation>
    <scope>NUCLEOTIDE SEQUENCE [LARGE SCALE GENOMIC DNA]</scope>
    <source>
        <strain evidence="2">8CFCBH1</strain>
    </source>
</reference>
<dbReference type="EMBL" id="AP022829">
    <property type="protein sequence ID" value="BCA87664.1"/>
    <property type="molecule type" value="Genomic_DNA"/>
</dbReference>
<evidence type="ECO:0000313" key="2">
    <source>
        <dbReference type="Proteomes" id="UP000501727"/>
    </source>
</evidence>
<sequence>MQKGPQLAQASALQAARFQILVENGLLGLAEHAAASARGPLSERIGQNAAGVIEGCGYQARAQARAWAVLTGGGFGRPCGLCGRVRQSALRKARCGVIYCHGRRAEEQKRRLGDGVCGDRFGPSSGTFDERSGFA</sequence>
<organism evidence="1 2">
    <name type="scientific">Adlercreutzia hattorii</name>
    <dbReference type="NCBI Taxonomy" id="2707299"/>
    <lineage>
        <taxon>Bacteria</taxon>
        <taxon>Bacillati</taxon>
        <taxon>Actinomycetota</taxon>
        <taxon>Coriobacteriia</taxon>
        <taxon>Eggerthellales</taxon>
        <taxon>Eggerthellaceae</taxon>
        <taxon>Adlercreutzia</taxon>
    </lineage>
</organism>